<evidence type="ECO:0008006" key="4">
    <source>
        <dbReference type="Google" id="ProtNLM"/>
    </source>
</evidence>
<dbReference type="AlphaFoldDB" id="A0A8T0I1P9"/>
<accession>A0A8T0I1P9</accession>
<organism evidence="2 3">
    <name type="scientific">Ceratodon purpureus</name>
    <name type="common">Fire moss</name>
    <name type="synonym">Dicranum purpureum</name>
    <dbReference type="NCBI Taxonomy" id="3225"/>
    <lineage>
        <taxon>Eukaryota</taxon>
        <taxon>Viridiplantae</taxon>
        <taxon>Streptophyta</taxon>
        <taxon>Embryophyta</taxon>
        <taxon>Bryophyta</taxon>
        <taxon>Bryophytina</taxon>
        <taxon>Bryopsida</taxon>
        <taxon>Dicranidae</taxon>
        <taxon>Pseudoditrichales</taxon>
        <taxon>Ditrichaceae</taxon>
        <taxon>Ceratodon</taxon>
    </lineage>
</organism>
<keyword evidence="3" id="KW-1185">Reference proteome</keyword>
<evidence type="ECO:0000256" key="1">
    <source>
        <dbReference type="SAM" id="SignalP"/>
    </source>
</evidence>
<gene>
    <name evidence="2" type="ORF">KC19_5G104400</name>
</gene>
<comment type="caution">
    <text evidence="2">The sequence shown here is derived from an EMBL/GenBank/DDBJ whole genome shotgun (WGS) entry which is preliminary data.</text>
</comment>
<dbReference type="EMBL" id="CM026425">
    <property type="protein sequence ID" value="KAG0576741.1"/>
    <property type="molecule type" value="Genomic_DNA"/>
</dbReference>
<name>A0A8T0I1P9_CERPU</name>
<keyword evidence="1" id="KW-0732">Signal</keyword>
<protein>
    <recommendedName>
        <fullName evidence="4">Ycf15</fullName>
    </recommendedName>
</protein>
<evidence type="ECO:0000313" key="2">
    <source>
        <dbReference type="EMBL" id="KAG0576741.1"/>
    </source>
</evidence>
<feature type="chain" id="PRO_5035948274" description="Ycf15" evidence="1">
    <location>
        <begin position="16"/>
        <end position="52"/>
    </location>
</feature>
<sequence length="52" mass="6131">MCIIFINLASYLVLSLRRESSMRRNKSEVQYLLVMPTLGHFLVSFRIGRNTR</sequence>
<evidence type="ECO:0000313" key="3">
    <source>
        <dbReference type="Proteomes" id="UP000822688"/>
    </source>
</evidence>
<reference evidence="2" key="1">
    <citation type="submission" date="2020-06" db="EMBL/GenBank/DDBJ databases">
        <title>WGS assembly of Ceratodon purpureus strain R40.</title>
        <authorList>
            <person name="Carey S.B."/>
            <person name="Jenkins J."/>
            <person name="Shu S."/>
            <person name="Lovell J.T."/>
            <person name="Sreedasyam A."/>
            <person name="Maumus F."/>
            <person name="Tiley G.P."/>
            <person name="Fernandez-Pozo N."/>
            <person name="Barry K."/>
            <person name="Chen C."/>
            <person name="Wang M."/>
            <person name="Lipzen A."/>
            <person name="Daum C."/>
            <person name="Saski C.A."/>
            <person name="Payton A.C."/>
            <person name="Mcbreen J.C."/>
            <person name="Conrad R.E."/>
            <person name="Kollar L.M."/>
            <person name="Olsson S."/>
            <person name="Huttunen S."/>
            <person name="Landis J.B."/>
            <person name="Wickett N.J."/>
            <person name="Johnson M.G."/>
            <person name="Rensing S.A."/>
            <person name="Grimwood J."/>
            <person name="Schmutz J."/>
            <person name="Mcdaniel S.F."/>
        </authorList>
    </citation>
    <scope>NUCLEOTIDE SEQUENCE</scope>
    <source>
        <strain evidence="2">R40</strain>
    </source>
</reference>
<proteinExistence type="predicted"/>
<dbReference type="Proteomes" id="UP000822688">
    <property type="component" value="Chromosome 5"/>
</dbReference>
<feature type="signal peptide" evidence="1">
    <location>
        <begin position="1"/>
        <end position="15"/>
    </location>
</feature>